<organism evidence="2 3">
    <name type="scientific">Metabacillus indicus</name>
    <name type="common">Bacillus indicus</name>
    <dbReference type="NCBI Taxonomy" id="246786"/>
    <lineage>
        <taxon>Bacteria</taxon>
        <taxon>Bacillati</taxon>
        <taxon>Bacillota</taxon>
        <taxon>Bacilli</taxon>
        <taxon>Bacillales</taxon>
        <taxon>Bacillaceae</taxon>
        <taxon>Metabacillus</taxon>
    </lineage>
</organism>
<evidence type="ECO:0000313" key="3">
    <source>
        <dbReference type="Proteomes" id="UP000028549"/>
    </source>
</evidence>
<keyword evidence="1" id="KW-0472">Membrane</keyword>
<dbReference type="AlphaFoldDB" id="A0A084H236"/>
<keyword evidence="1" id="KW-0812">Transmembrane</keyword>
<comment type="caution">
    <text evidence="2">The sequence shown here is derived from an EMBL/GenBank/DDBJ whole genome shotgun (WGS) entry which is preliminary data.</text>
</comment>
<feature type="transmembrane region" description="Helical" evidence="1">
    <location>
        <begin position="7"/>
        <end position="26"/>
    </location>
</feature>
<proteinExistence type="predicted"/>
<gene>
    <name evidence="2" type="ORF">GS18_0201305</name>
</gene>
<evidence type="ECO:0000256" key="1">
    <source>
        <dbReference type="SAM" id="Phobius"/>
    </source>
</evidence>
<reference evidence="2 3" key="1">
    <citation type="journal article" date="2005" name="Int. J. Syst. Evol. Microbiol.">
        <title>Bacillus cibi sp. nov., isolated from jeotgal, a traditional Korean fermented seafood.</title>
        <authorList>
            <person name="Yoon J.H."/>
            <person name="Lee C.H."/>
            <person name="Oh T.K."/>
        </authorList>
    </citation>
    <scope>NUCLEOTIDE SEQUENCE [LARGE SCALE GENOMIC DNA]</scope>
    <source>
        <strain evidence="2 3">DSM 16189</strain>
    </source>
</reference>
<name>A0A084H236_METID</name>
<dbReference type="Proteomes" id="UP000028549">
    <property type="component" value="Unassembled WGS sequence"/>
</dbReference>
<dbReference type="RefSeq" id="WP_029565251.1">
    <property type="nucleotide sequence ID" value="NZ_JNVC02000001.1"/>
</dbReference>
<feature type="transmembrane region" description="Helical" evidence="1">
    <location>
        <begin position="32"/>
        <end position="57"/>
    </location>
</feature>
<accession>A0A084H236</accession>
<dbReference type="OrthoDB" id="2940754at2"/>
<evidence type="ECO:0000313" key="2">
    <source>
        <dbReference type="EMBL" id="KEZ53648.1"/>
    </source>
</evidence>
<keyword evidence="3" id="KW-1185">Reference proteome</keyword>
<protein>
    <submittedName>
        <fullName evidence="2">Uncharacterized protein</fullName>
    </submittedName>
</protein>
<dbReference type="EMBL" id="JNVC02000001">
    <property type="protein sequence ID" value="KEZ53648.1"/>
    <property type="molecule type" value="Genomic_DNA"/>
</dbReference>
<sequence length="63" mass="6909">MKRNPYIPLIAGLSLIFFVYVIVTTIKHVKVYLVYSSGLGPFILGGLILAVILVLIVKGSGYR</sequence>
<keyword evidence="1" id="KW-1133">Transmembrane helix</keyword>